<sequence length="806" mass="93581">MIIEVTPDINISNSKLESMLTNIHSHKNLFSRINFRDRKIISQNQITYEILFAKENSKLNISFYYIIPDELKELVTNELNVCYPKATFKFKNDNYKIDKSNGILNLLKEDHMINVEDAIELELEQHSFLSLKTDSRAEYPLSSFLETSKMLKDDEKVLIQYILMPCELSTSTDFEESIKEFNTENRIKTKYKLDKEKMIRGSLKLAYSCIAEVLDLASLVFTNQEYKRLNLDEFDNNVLFRNGLSQNTKDKSSSLCYDTSIRIATNSERSELILNLFKKTFNTLQGDNKLVKRKVKEHKLIEAIEERKVIDKLNEDAFSTKELAQFMQLPTKYYQQEYKIKNIDIREINIPPIFTSKGIQIGWTIYKGRKIPLYFPLDDLDSLCQCWVSIGKMGSGKTTCGENTAIQLLQNGVSVFAIDVADGSMIDNIENGLPKDFKKIIDLNFGDTDNPISLSWSECVSNGDKTIETKLASQLKNFLNKLAKSENQKLSSRMERFLGAAAKAVFKNPTANLYDVILCLTDRRYRDNLIKDNNIEGRLRWTLQQLNDDENETGTKQSYISGIMDRLDALLDNEFAANCLLQEANLNINFRKWADEGYFVGVRVPKDTLLDDTTDLLVTYIVSKLWLAILTRSNIPKEKRKPCILILDEPHQFPTVFTELHSIIREMRKWRFGVFILAHEFGDFNNMKTLLKSAGTNYFIYSTSKETYRELLEELYPFTLDEMLKTKWHNAIVNLRYKEEQICVMTDMLKPLPAKRNYKKENIFGRSVAKVQDEIFKKTMNFEEEFINNMNDSKEKEVNVQQKAIL</sequence>
<protein>
    <submittedName>
        <fullName evidence="1">ATP-binding protein</fullName>
    </submittedName>
</protein>
<keyword evidence="1" id="KW-0547">Nucleotide-binding</keyword>
<dbReference type="PANTHER" id="PTHR30121:SF6">
    <property type="entry name" value="SLR6007 PROTEIN"/>
    <property type="match status" value="1"/>
</dbReference>
<dbReference type="InterPro" id="IPR027417">
    <property type="entry name" value="P-loop_NTPase"/>
</dbReference>
<name>A0ABT4CWA7_9CLOT</name>
<gene>
    <name evidence="1" type="ORF">OXH55_17825</name>
</gene>
<proteinExistence type="predicted"/>
<dbReference type="RefSeq" id="WP_268051487.1">
    <property type="nucleotide sequence ID" value="NZ_JAPQES010000007.1"/>
</dbReference>
<keyword evidence="1" id="KW-0067">ATP-binding</keyword>
<dbReference type="InterPro" id="IPR051162">
    <property type="entry name" value="T4SS_component"/>
</dbReference>
<evidence type="ECO:0000313" key="2">
    <source>
        <dbReference type="Proteomes" id="UP001079657"/>
    </source>
</evidence>
<reference evidence="1" key="1">
    <citation type="submission" date="2022-12" db="EMBL/GenBank/DDBJ databases">
        <authorList>
            <person name="Wang J."/>
        </authorList>
    </citation>
    <scope>NUCLEOTIDE SEQUENCE</scope>
    <source>
        <strain evidence="1">HY-42-06</strain>
    </source>
</reference>
<dbReference type="Proteomes" id="UP001079657">
    <property type="component" value="Unassembled WGS sequence"/>
</dbReference>
<organism evidence="1 2">
    <name type="scientific">Clostridium ganghwense</name>
    <dbReference type="NCBI Taxonomy" id="312089"/>
    <lineage>
        <taxon>Bacteria</taxon>
        <taxon>Bacillati</taxon>
        <taxon>Bacillota</taxon>
        <taxon>Clostridia</taxon>
        <taxon>Eubacteriales</taxon>
        <taxon>Clostridiaceae</taxon>
        <taxon>Clostridium</taxon>
    </lineage>
</organism>
<dbReference type="PANTHER" id="PTHR30121">
    <property type="entry name" value="UNCHARACTERIZED PROTEIN YJGR-RELATED"/>
    <property type="match status" value="1"/>
</dbReference>
<dbReference type="EMBL" id="JAPQES010000007">
    <property type="protein sequence ID" value="MCY6372491.1"/>
    <property type="molecule type" value="Genomic_DNA"/>
</dbReference>
<comment type="caution">
    <text evidence="1">The sequence shown here is derived from an EMBL/GenBank/DDBJ whole genome shotgun (WGS) entry which is preliminary data.</text>
</comment>
<accession>A0ABT4CWA7</accession>
<dbReference type="Gene3D" id="3.40.50.300">
    <property type="entry name" value="P-loop containing nucleotide triphosphate hydrolases"/>
    <property type="match status" value="2"/>
</dbReference>
<keyword evidence="2" id="KW-1185">Reference proteome</keyword>
<evidence type="ECO:0000313" key="1">
    <source>
        <dbReference type="EMBL" id="MCY6372491.1"/>
    </source>
</evidence>
<dbReference type="SUPFAM" id="SSF52540">
    <property type="entry name" value="P-loop containing nucleoside triphosphate hydrolases"/>
    <property type="match status" value="1"/>
</dbReference>
<dbReference type="GO" id="GO:0005524">
    <property type="term" value="F:ATP binding"/>
    <property type="evidence" value="ECO:0007669"/>
    <property type="project" value="UniProtKB-KW"/>
</dbReference>